<dbReference type="PANTHER" id="PTHR10188">
    <property type="entry name" value="L-ASPARAGINASE"/>
    <property type="match status" value="1"/>
</dbReference>
<dbReference type="EMBL" id="CP121689">
    <property type="protein sequence ID" value="WZL76990.1"/>
    <property type="molecule type" value="Genomic_DNA"/>
</dbReference>
<dbReference type="CDD" id="cd04512">
    <property type="entry name" value="Ntn_Asparaginase_2_like"/>
    <property type="match status" value="1"/>
</dbReference>
<reference evidence="1 2" key="1">
    <citation type="submission" date="2023-03" db="EMBL/GenBank/DDBJ databases">
        <title>Novel Species.</title>
        <authorList>
            <person name="Ma S."/>
        </authorList>
    </citation>
    <scope>NUCLEOTIDE SEQUENCE [LARGE SCALE GENOMIC DNA]</scope>
    <source>
        <strain evidence="1 2">B11</strain>
    </source>
</reference>
<accession>A0ABZ2YGU0</accession>
<gene>
    <name evidence="1" type="ORF">QBE54_04495</name>
</gene>
<organism evidence="1 2">
    <name type="scientific">Thermatribacter velox</name>
    <dbReference type="NCBI Taxonomy" id="3039681"/>
    <lineage>
        <taxon>Bacteria</taxon>
        <taxon>Pseudomonadati</taxon>
        <taxon>Atribacterota</taxon>
        <taxon>Atribacteria</taxon>
        <taxon>Atribacterales</taxon>
        <taxon>Thermatribacteraceae</taxon>
        <taxon>Thermatribacter</taxon>
    </lineage>
</organism>
<dbReference type="InterPro" id="IPR029055">
    <property type="entry name" value="Ntn_hydrolases_N"/>
</dbReference>
<dbReference type="InterPro" id="IPR000246">
    <property type="entry name" value="Peptidase_T2"/>
</dbReference>
<dbReference type="SUPFAM" id="SSF56235">
    <property type="entry name" value="N-terminal nucleophile aminohydrolases (Ntn hydrolases)"/>
    <property type="match status" value="1"/>
</dbReference>
<dbReference type="Gene3D" id="3.60.20.30">
    <property type="entry name" value="(Glycosyl)asparaginase"/>
    <property type="match status" value="1"/>
</dbReference>
<dbReference type="Pfam" id="PF01112">
    <property type="entry name" value="Asparaginase_2"/>
    <property type="match status" value="1"/>
</dbReference>
<name>A0ABZ2YGU0_9BACT</name>
<proteinExistence type="predicted"/>
<dbReference type="PANTHER" id="PTHR10188:SF6">
    <property type="entry name" value="N(4)-(BETA-N-ACETYLGLUCOSAMINYL)-L-ASPARAGINASE"/>
    <property type="match status" value="1"/>
</dbReference>
<dbReference type="RefSeq" id="WP_369019156.1">
    <property type="nucleotide sequence ID" value="NZ_CP121689.1"/>
</dbReference>
<evidence type="ECO:0000313" key="1">
    <source>
        <dbReference type="EMBL" id="WZL76990.1"/>
    </source>
</evidence>
<protein>
    <submittedName>
        <fullName evidence="1">Isoaspartyl peptidase/L-asparaginase family protein</fullName>
    </submittedName>
</protein>
<sequence>MLQKGAIAVHGGIYKDEIPDIEETLIKACETGLDFLSSGNAVDAVEEAVKILEDDPHLNAGTGSYPNLLGEVEMSASIMKDDLSCGGVAGIKAIRHPISVARGVMEKTPHVLLVGEGANLFARLLGFESYNPVSELTVKTLKNSLKKAANEQNSIYAYYLEQARKKLKDLGLGTVGAVVLDNTGHLAAGTSTGGIEMQLPGRVGDSPIPGCGTYACRFGAVSMTGEGEGIIKLGLARRIAEWMETLSPQEAVNRGMEMAKEWNVTCGAIAINARGEFGWGQNGGNLSFAYLTVASEQPLLFKRL</sequence>
<dbReference type="Proteomes" id="UP001461341">
    <property type="component" value="Chromosome"/>
</dbReference>
<evidence type="ECO:0000313" key="2">
    <source>
        <dbReference type="Proteomes" id="UP001461341"/>
    </source>
</evidence>
<keyword evidence="2" id="KW-1185">Reference proteome</keyword>